<evidence type="ECO:0000313" key="2">
    <source>
        <dbReference type="Proteomes" id="UP001268819"/>
    </source>
</evidence>
<name>A0ABU1Q785_9PSEU</name>
<comment type="caution">
    <text evidence="1">The sequence shown here is derived from an EMBL/GenBank/DDBJ whole genome shotgun (WGS) entry which is preliminary data.</text>
</comment>
<protein>
    <submittedName>
        <fullName evidence="1">Uncharacterized protein</fullName>
    </submittedName>
</protein>
<accession>A0ABU1Q785</accession>
<dbReference type="EMBL" id="JAVDSG010000001">
    <property type="protein sequence ID" value="MDR6598378.1"/>
    <property type="molecule type" value="Genomic_DNA"/>
</dbReference>
<keyword evidence="2" id="KW-1185">Reference proteome</keyword>
<organism evidence="1 2">
    <name type="scientific">Saccharothrix longispora</name>
    <dbReference type="NCBI Taxonomy" id="33920"/>
    <lineage>
        <taxon>Bacteria</taxon>
        <taxon>Bacillati</taxon>
        <taxon>Actinomycetota</taxon>
        <taxon>Actinomycetes</taxon>
        <taxon>Pseudonocardiales</taxon>
        <taxon>Pseudonocardiaceae</taxon>
        <taxon>Saccharothrix</taxon>
    </lineage>
</organism>
<dbReference type="Proteomes" id="UP001268819">
    <property type="component" value="Unassembled WGS sequence"/>
</dbReference>
<proteinExistence type="predicted"/>
<dbReference type="RefSeq" id="WP_310312886.1">
    <property type="nucleotide sequence ID" value="NZ_BAAAXB010000001.1"/>
</dbReference>
<gene>
    <name evidence="1" type="ORF">J2S66_006762</name>
</gene>
<evidence type="ECO:0000313" key="1">
    <source>
        <dbReference type="EMBL" id="MDR6598378.1"/>
    </source>
</evidence>
<sequence length="75" mass="7448">MPPIRMAECPDAASVVTEVGGAPSRGDDQSDEPLVDHLSFSKCLVVGTGGVGGDDRLGGAVVVLGAATADEITLP</sequence>
<reference evidence="1 2" key="1">
    <citation type="submission" date="2023-07" db="EMBL/GenBank/DDBJ databases">
        <title>Sequencing the genomes of 1000 actinobacteria strains.</title>
        <authorList>
            <person name="Klenk H.-P."/>
        </authorList>
    </citation>
    <scope>NUCLEOTIDE SEQUENCE [LARGE SCALE GENOMIC DNA]</scope>
    <source>
        <strain evidence="1 2">DSM 43749</strain>
    </source>
</reference>